<comment type="similarity">
    <text evidence="1 6">Belongs to the universal ribosomal protein uS4 family.</text>
</comment>
<evidence type="ECO:0000313" key="9">
    <source>
        <dbReference type="EMBL" id="RWX73544.1"/>
    </source>
</evidence>
<dbReference type="InterPro" id="IPR002942">
    <property type="entry name" value="S4_RNA-bd"/>
</dbReference>
<name>A0A3S4UGS0_METS7</name>
<comment type="caution">
    <text evidence="9">The sequence shown here is derived from an EMBL/GenBank/DDBJ whole genome shotgun (WGS) entry which is preliminary data.</text>
</comment>
<keyword evidence="2 6" id="KW-0699">rRNA-binding</keyword>
<evidence type="ECO:0000256" key="1">
    <source>
        <dbReference type="ARBA" id="ARBA00007465"/>
    </source>
</evidence>
<reference evidence="9 10" key="1">
    <citation type="submission" date="2018-12" db="EMBL/GenBank/DDBJ databases">
        <title>The complete genome of the methanogenic archaea of the candidate phylum Verstraetearchaeota, obtained from the metagenome of underground thermal water.</title>
        <authorList>
            <person name="Kadnikov V.V."/>
            <person name="Mardanov A.V."/>
            <person name="Beletsky A.V."/>
            <person name="Karnachuk O.V."/>
            <person name="Ravin N.V."/>
        </authorList>
    </citation>
    <scope>NUCLEOTIDE SEQUENCE [LARGE SCALE GENOMIC DNA]</scope>
    <source>
        <strain evidence="9">Ch88</strain>
    </source>
</reference>
<keyword evidence="4 6" id="KW-0689">Ribosomal protein</keyword>
<dbReference type="NCBIfam" id="TIGR01018">
    <property type="entry name" value="uS4_arch"/>
    <property type="match status" value="1"/>
</dbReference>
<dbReference type="GO" id="GO:0003735">
    <property type="term" value="F:structural constituent of ribosome"/>
    <property type="evidence" value="ECO:0007669"/>
    <property type="project" value="InterPro"/>
</dbReference>
<dbReference type="SMART" id="SM00363">
    <property type="entry name" value="S4"/>
    <property type="match status" value="1"/>
</dbReference>
<evidence type="ECO:0000256" key="6">
    <source>
        <dbReference type="HAMAP-Rule" id="MF_01306"/>
    </source>
</evidence>
<dbReference type="SUPFAM" id="SSF55174">
    <property type="entry name" value="Alpha-L RNA-binding motif"/>
    <property type="match status" value="1"/>
</dbReference>
<dbReference type="GO" id="GO:0019843">
    <property type="term" value="F:rRNA binding"/>
    <property type="evidence" value="ECO:0007669"/>
    <property type="project" value="UniProtKB-UniRule"/>
</dbReference>
<dbReference type="EMBL" id="RXGA01000003">
    <property type="protein sequence ID" value="RWX73544.1"/>
    <property type="molecule type" value="Genomic_DNA"/>
</dbReference>
<dbReference type="Pfam" id="PF01479">
    <property type="entry name" value="S4"/>
    <property type="match status" value="1"/>
</dbReference>
<dbReference type="PANTHER" id="PTHR11831">
    <property type="entry name" value="30S 40S RIBOSOMAL PROTEIN"/>
    <property type="match status" value="1"/>
</dbReference>
<comment type="function">
    <text evidence="6">With S5 and S12 plays an important role in translational accuracy.</text>
</comment>
<evidence type="ECO:0000256" key="5">
    <source>
        <dbReference type="ARBA" id="ARBA00023274"/>
    </source>
</evidence>
<keyword evidence="3 6" id="KW-0694">RNA-binding</keyword>
<feature type="domain" description="Small ribosomal subunit protein uS4 N-terminal" evidence="8">
    <location>
        <begin position="5"/>
        <end position="103"/>
    </location>
</feature>
<evidence type="ECO:0000256" key="3">
    <source>
        <dbReference type="ARBA" id="ARBA00022884"/>
    </source>
</evidence>
<dbReference type="HAMAP" id="MF_01306_A">
    <property type="entry name" value="Ribosomal_uS4_A"/>
    <property type="match status" value="1"/>
</dbReference>
<organism evidence="9 10">
    <name type="scientific">Methanosuratincola subterraneus</name>
    <dbReference type="NCBI Taxonomy" id="2593994"/>
    <lineage>
        <taxon>Archaea</taxon>
        <taxon>Thermoproteota</taxon>
        <taxon>Methanosuratincolia</taxon>
        <taxon>Candidatus Methanomethylicales</taxon>
        <taxon>Candidatus Methanomethylicaceae</taxon>
        <taxon>Candidatus Methanosuratincola (ex Vanwonterghem et al. 2016)</taxon>
    </lineage>
</organism>
<dbReference type="GO" id="GO:0042274">
    <property type="term" value="P:ribosomal small subunit biogenesis"/>
    <property type="evidence" value="ECO:0007669"/>
    <property type="project" value="TreeGrafter"/>
</dbReference>
<dbReference type="InterPro" id="IPR001912">
    <property type="entry name" value="Ribosomal_uS4_N"/>
</dbReference>
<sequence length="169" mass="19124">MGDPKKSRRKWQGPRHPWRKESLVSELALLGKYGLRNKRELWTAATNLKSFRERASEILAIEDPEVRAAEEKKLIQRLSSLGLLSEEAVLDNVLGLSVENILDRRLQSVVMKLGFAATPYQSRQLIVHGHVLLDGRRVTSPGYMVKRDEEPKITCDIKLASPEAAQQEA</sequence>
<proteinExistence type="inferred from homology"/>
<dbReference type="PANTHER" id="PTHR11831:SF5">
    <property type="entry name" value="40S RIBOSOMAL PROTEIN S9"/>
    <property type="match status" value="1"/>
</dbReference>
<gene>
    <name evidence="6" type="primary">rps4</name>
    <name evidence="9" type="ORF">Metus_1518</name>
</gene>
<dbReference type="InterPro" id="IPR036986">
    <property type="entry name" value="S4_RNA-bd_sf"/>
</dbReference>
<dbReference type="SMART" id="SM01390">
    <property type="entry name" value="Ribosomal_S4"/>
    <property type="match status" value="1"/>
</dbReference>
<evidence type="ECO:0000259" key="8">
    <source>
        <dbReference type="SMART" id="SM01390"/>
    </source>
</evidence>
<dbReference type="InterPro" id="IPR018079">
    <property type="entry name" value="Ribosomal_uS4_CS"/>
</dbReference>
<comment type="function">
    <text evidence="6">One of the primary rRNA binding proteins, it binds directly to 16S rRNA where it nucleates assembly of the body of the 30S subunit.</text>
</comment>
<dbReference type="AlphaFoldDB" id="A0A3S4UGS0"/>
<dbReference type="GO" id="GO:0006412">
    <property type="term" value="P:translation"/>
    <property type="evidence" value="ECO:0007669"/>
    <property type="project" value="UniProtKB-UniRule"/>
</dbReference>
<dbReference type="GO" id="GO:0015935">
    <property type="term" value="C:small ribosomal subunit"/>
    <property type="evidence" value="ECO:0007669"/>
    <property type="project" value="InterPro"/>
</dbReference>
<evidence type="ECO:0000256" key="4">
    <source>
        <dbReference type="ARBA" id="ARBA00022980"/>
    </source>
</evidence>
<dbReference type="CDD" id="cd00165">
    <property type="entry name" value="S4"/>
    <property type="match status" value="1"/>
</dbReference>
<evidence type="ECO:0000313" key="10">
    <source>
        <dbReference type="Proteomes" id="UP000288215"/>
    </source>
</evidence>
<evidence type="ECO:0000256" key="2">
    <source>
        <dbReference type="ARBA" id="ARBA00022730"/>
    </source>
</evidence>
<dbReference type="NCBIfam" id="NF003139">
    <property type="entry name" value="PRK04051.1"/>
    <property type="match status" value="1"/>
</dbReference>
<dbReference type="InterPro" id="IPR022801">
    <property type="entry name" value="Ribosomal_uS4"/>
</dbReference>
<dbReference type="InterPro" id="IPR022802">
    <property type="entry name" value="Ribosomal_uS4_arc"/>
</dbReference>
<keyword evidence="5 6" id="KW-0687">Ribonucleoprotein</keyword>
<accession>A0A3S4UGS0</accession>
<evidence type="ECO:0000259" key="7">
    <source>
        <dbReference type="SMART" id="SM00363"/>
    </source>
</evidence>
<dbReference type="Proteomes" id="UP000288215">
    <property type="component" value="Unassembled WGS sequence"/>
</dbReference>
<dbReference type="PROSITE" id="PS00632">
    <property type="entry name" value="RIBOSOMAL_S4"/>
    <property type="match status" value="1"/>
</dbReference>
<feature type="domain" description="RNA-binding S4" evidence="7">
    <location>
        <begin position="104"/>
        <end position="168"/>
    </location>
</feature>
<dbReference type="PROSITE" id="PS50889">
    <property type="entry name" value="S4"/>
    <property type="match status" value="1"/>
</dbReference>
<protein>
    <recommendedName>
        <fullName evidence="6">Small ribosomal subunit protein uS4</fullName>
    </recommendedName>
</protein>
<dbReference type="InterPro" id="IPR005710">
    <property type="entry name" value="Ribosomal_uS4_euk/arc"/>
</dbReference>
<dbReference type="Gene3D" id="3.10.290.10">
    <property type="entry name" value="RNA-binding S4 domain"/>
    <property type="match status" value="1"/>
</dbReference>
<comment type="subunit">
    <text evidence="6">Part of the 30S ribosomal subunit. Contacts protein S5. The interaction surface between S4 and S5 is involved in control of translational fidelity.</text>
</comment>